<evidence type="ECO:0000313" key="2">
    <source>
        <dbReference type="Proteomes" id="UP000559027"/>
    </source>
</evidence>
<accession>A0A8H5CRC7</accession>
<name>A0A8H5CRC7_9AGAR</name>
<proteinExistence type="predicted"/>
<organism evidence="1 2">
    <name type="scientific">Leucocoprinus leucothites</name>
    <dbReference type="NCBI Taxonomy" id="201217"/>
    <lineage>
        <taxon>Eukaryota</taxon>
        <taxon>Fungi</taxon>
        <taxon>Dikarya</taxon>
        <taxon>Basidiomycota</taxon>
        <taxon>Agaricomycotina</taxon>
        <taxon>Agaricomycetes</taxon>
        <taxon>Agaricomycetidae</taxon>
        <taxon>Agaricales</taxon>
        <taxon>Agaricineae</taxon>
        <taxon>Agaricaceae</taxon>
        <taxon>Leucocoprinus</taxon>
    </lineage>
</organism>
<evidence type="ECO:0000313" key="1">
    <source>
        <dbReference type="EMBL" id="KAF5345232.1"/>
    </source>
</evidence>
<gene>
    <name evidence="1" type="ORF">D9756_011489</name>
</gene>
<protein>
    <submittedName>
        <fullName evidence="1">Uncharacterized protein</fullName>
    </submittedName>
</protein>
<dbReference type="EMBL" id="JAACJO010000048">
    <property type="protein sequence ID" value="KAF5345232.1"/>
    <property type="molecule type" value="Genomic_DNA"/>
</dbReference>
<dbReference type="AlphaFoldDB" id="A0A8H5CRC7"/>
<reference evidence="1 2" key="1">
    <citation type="journal article" date="2020" name="ISME J.">
        <title>Uncovering the hidden diversity of litter-decomposition mechanisms in mushroom-forming fungi.</title>
        <authorList>
            <person name="Floudas D."/>
            <person name="Bentzer J."/>
            <person name="Ahren D."/>
            <person name="Johansson T."/>
            <person name="Persson P."/>
            <person name="Tunlid A."/>
        </authorList>
    </citation>
    <scope>NUCLEOTIDE SEQUENCE [LARGE SCALE GENOMIC DNA]</scope>
    <source>
        <strain evidence="1 2">CBS 146.42</strain>
    </source>
</reference>
<sequence length="205" mass="22079">MNGVDVNARETNGPSRAISGLDGPIQVWVSEITKREVTVPLSSPEVDAGRGGCWVCCSVTTTLRIVATIDVPNCSWVRHASNESSALATSQYTIKLAPSSPQPAVFLFINAFFIGASTRRDRSHLYIDIFLWTGIPTGAVLCLGRPFTQCVNRLRATTPRASAVGRHKAVSLGADTVTEVEGWAVPVLEVSTLLPLSKTYRPEVL</sequence>
<comment type="caution">
    <text evidence="1">The sequence shown here is derived from an EMBL/GenBank/DDBJ whole genome shotgun (WGS) entry which is preliminary data.</text>
</comment>
<keyword evidence="2" id="KW-1185">Reference proteome</keyword>
<dbReference type="Proteomes" id="UP000559027">
    <property type="component" value="Unassembled WGS sequence"/>
</dbReference>